<dbReference type="PANTHER" id="PTHR11439:SF496">
    <property type="entry name" value="RNA-DIRECTED DNA POLYMERASE"/>
    <property type="match status" value="1"/>
</dbReference>
<dbReference type="Pfam" id="PF07727">
    <property type="entry name" value="RVT_2"/>
    <property type="match status" value="1"/>
</dbReference>
<proteinExistence type="predicted"/>
<dbReference type="InterPro" id="IPR012337">
    <property type="entry name" value="RNaseH-like_sf"/>
</dbReference>
<dbReference type="InterPro" id="IPR036397">
    <property type="entry name" value="RNaseH_sf"/>
</dbReference>
<dbReference type="Proteomes" id="UP000321393">
    <property type="component" value="Unassembled WGS sequence"/>
</dbReference>
<dbReference type="Gene3D" id="3.30.420.10">
    <property type="entry name" value="Ribonuclease H-like superfamily/Ribonuclease H"/>
    <property type="match status" value="1"/>
</dbReference>
<dbReference type="GO" id="GO:0003676">
    <property type="term" value="F:nucleic acid binding"/>
    <property type="evidence" value="ECO:0007669"/>
    <property type="project" value="InterPro"/>
</dbReference>
<organism evidence="2 3">
    <name type="scientific">Cucumis melo var. makuwa</name>
    <name type="common">Oriental melon</name>
    <dbReference type="NCBI Taxonomy" id="1194695"/>
    <lineage>
        <taxon>Eukaryota</taxon>
        <taxon>Viridiplantae</taxon>
        <taxon>Streptophyta</taxon>
        <taxon>Embryophyta</taxon>
        <taxon>Tracheophyta</taxon>
        <taxon>Spermatophyta</taxon>
        <taxon>Magnoliopsida</taxon>
        <taxon>eudicotyledons</taxon>
        <taxon>Gunneridae</taxon>
        <taxon>Pentapetalae</taxon>
        <taxon>rosids</taxon>
        <taxon>fabids</taxon>
        <taxon>Cucurbitales</taxon>
        <taxon>Cucurbitaceae</taxon>
        <taxon>Benincaseae</taxon>
        <taxon>Cucumis</taxon>
    </lineage>
</organism>
<dbReference type="AlphaFoldDB" id="A0A5A7VMA1"/>
<name>A0A5A7VMA1_CUCMM</name>
<dbReference type="EMBL" id="SSTE01000903">
    <property type="protein sequence ID" value="KAA0066439.1"/>
    <property type="molecule type" value="Genomic_DNA"/>
</dbReference>
<evidence type="ECO:0000313" key="2">
    <source>
        <dbReference type="EMBL" id="KAA0066439.1"/>
    </source>
</evidence>
<evidence type="ECO:0000259" key="1">
    <source>
        <dbReference type="PROSITE" id="PS50994"/>
    </source>
</evidence>
<evidence type="ECO:0000313" key="3">
    <source>
        <dbReference type="Proteomes" id="UP000321393"/>
    </source>
</evidence>
<accession>A0A5A7VMA1</accession>
<dbReference type="Pfam" id="PF14223">
    <property type="entry name" value="Retrotran_gag_2"/>
    <property type="match status" value="1"/>
</dbReference>
<reference evidence="2 3" key="1">
    <citation type="submission" date="2019-08" db="EMBL/GenBank/DDBJ databases">
        <title>Draft genome sequences of two oriental melons (Cucumis melo L. var makuwa).</title>
        <authorList>
            <person name="Kwon S.-Y."/>
        </authorList>
    </citation>
    <scope>NUCLEOTIDE SEQUENCE [LARGE SCALE GENOMIC DNA]</scope>
    <source>
        <strain evidence="3">cv. SW 3</strain>
        <tissue evidence="2">Leaf</tissue>
    </source>
</reference>
<dbReference type="InterPro" id="IPR013103">
    <property type="entry name" value="RVT_2"/>
</dbReference>
<dbReference type="PANTHER" id="PTHR11439">
    <property type="entry name" value="GAG-POL-RELATED RETROTRANSPOSON"/>
    <property type="match status" value="1"/>
</dbReference>
<dbReference type="SUPFAM" id="SSF53098">
    <property type="entry name" value="Ribonuclease H-like"/>
    <property type="match status" value="1"/>
</dbReference>
<comment type="caution">
    <text evidence="2">The sequence shown here is derived from an EMBL/GenBank/DDBJ whole genome shotgun (WGS) entry which is preliminary data.</text>
</comment>
<dbReference type="InterPro" id="IPR001584">
    <property type="entry name" value="Integrase_cat-core"/>
</dbReference>
<dbReference type="OrthoDB" id="1721964at2759"/>
<dbReference type="Pfam" id="PF00665">
    <property type="entry name" value="rve"/>
    <property type="match status" value="1"/>
</dbReference>
<dbReference type="CDD" id="cd09272">
    <property type="entry name" value="RNase_HI_RT_Ty1"/>
    <property type="match status" value="1"/>
</dbReference>
<gene>
    <name evidence="2" type="ORF">E6C27_scaffold21G005320</name>
</gene>
<dbReference type="PROSITE" id="PS50994">
    <property type="entry name" value="INTEGRASE"/>
    <property type="match status" value="1"/>
</dbReference>
<protein>
    <submittedName>
        <fullName evidence="2">Retrovirus-related pol polyprotein from transposon tnt 1-94</fullName>
    </submittedName>
</protein>
<sequence>MSDVLAKKHESLATAKEIMDSLKGMFGQPEWSLRHETIKYIYTKRMKEGTSVREHVLNMMMHFNIAEVNGDAIDEANQVSFILESLPKSFIPFQKNVSLNKIEFNWTTLLNELQRFRILPRETSSWKRLSKGEMTLKVGTGEMVSAKAVRDLKLFFNDRYILLKNVLIGRLVKNGLLNQLEDNSLPHCDFCLEGKMTKRSFTGKGLKAKTPLELVHSDLCGPMNVKARGGYEYFISFIDDYSRYDHVYLIQNKSDSFEKLKEYKAEVENESGKTITTLRLDRSGGYMDLRFQDYLIEHGIQSQLSTPNTPQQKGVSEGRNRTLSFKAAATHHPPVVCCWSCEDSFAANVARSLAIHPAHKRSPLGFCQRCPKNEIAGAATRRLLSPLHNAIRRHPPLLHDSPLPLHDSPLPLHDSSSATAAATRFFFRNRRRFTFCLLQQAAAVDRCRRILPYFPPNFIDCDQWTKAMDLEMESMYSNYVWTLADQPREVRPIGCKWIYKRKRDQVGKVQTFKARLMAKSYTQEKGIDYEETFSPVAMIKSIRILLPIAIFYDYEIWQMDVKTTFLKGNLEESIYMVQPEGFIQKGQEQKNVDEPCVYKRIINSTVAFLVLYKMQNSKKGLLPYRYEIHLSKEQCRKTPQEVEDMSNIPYASTVGSLMYAMLCTRPDICYSVGIVSRYQSNPRRDHWTTVKNILKYLRRTKDCILMYGSKDLILTGYTDSNFQTDKHVRKSTSGSVFTLNGGAVVWRNIKQSCIADSTMEAEYVAACEAAKEAVWLKKFLTDLEVVPNMHLTITLYCDNSGAVVNSQEPRSHKRGKHIE</sequence>
<feature type="domain" description="Integrase catalytic" evidence="1">
    <location>
        <begin position="207"/>
        <end position="323"/>
    </location>
</feature>
<dbReference type="GO" id="GO:0015074">
    <property type="term" value="P:DNA integration"/>
    <property type="evidence" value="ECO:0007669"/>
    <property type="project" value="InterPro"/>
</dbReference>